<dbReference type="GO" id="GO:0043743">
    <property type="term" value="F:LPPG:FO 2-phospho-L-lactate transferase activity"/>
    <property type="evidence" value="ECO:0007669"/>
    <property type="project" value="InterPro"/>
</dbReference>
<evidence type="ECO:0000313" key="4">
    <source>
        <dbReference type="Proteomes" id="UP000555828"/>
    </source>
</evidence>
<dbReference type="SUPFAM" id="SSF142338">
    <property type="entry name" value="CofD-like"/>
    <property type="match status" value="1"/>
</dbReference>
<dbReference type="InterPro" id="IPR010119">
    <property type="entry name" value="Gluconeogen_factor"/>
</dbReference>
<evidence type="ECO:0000256" key="2">
    <source>
        <dbReference type="HAMAP-Rule" id="MF_00973"/>
    </source>
</evidence>
<dbReference type="InterPro" id="IPR038136">
    <property type="entry name" value="CofD-like_dom_sf"/>
</dbReference>
<gene>
    <name evidence="3" type="ORF">HNP65_000357</name>
</gene>
<dbReference type="Gene3D" id="3.40.50.10680">
    <property type="entry name" value="CofD-like domains"/>
    <property type="match status" value="1"/>
</dbReference>
<dbReference type="GO" id="GO:0005737">
    <property type="term" value="C:cytoplasm"/>
    <property type="evidence" value="ECO:0007669"/>
    <property type="project" value="UniProtKB-SubCell"/>
</dbReference>
<dbReference type="Proteomes" id="UP000555828">
    <property type="component" value="Unassembled WGS sequence"/>
</dbReference>
<keyword evidence="4" id="KW-1185">Reference proteome</keyword>
<dbReference type="RefSeq" id="WP_184618680.1">
    <property type="nucleotide sequence ID" value="NZ_JACHEX010000001.1"/>
</dbReference>
<dbReference type="GO" id="GO:0008360">
    <property type="term" value="P:regulation of cell shape"/>
    <property type="evidence" value="ECO:0007669"/>
    <property type="project" value="UniProtKB-UniRule"/>
</dbReference>
<protein>
    <recommendedName>
        <fullName evidence="2">Putative gluconeogenesis factor</fullName>
    </recommendedName>
</protein>
<dbReference type="InterPro" id="IPR002882">
    <property type="entry name" value="CofD"/>
</dbReference>
<name>A0A841GIU7_9BACT</name>
<keyword evidence="1 2" id="KW-0963">Cytoplasm</keyword>
<reference evidence="3 4" key="1">
    <citation type="submission" date="2020-08" db="EMBL/GenBank/DDBJ databases">
        <title>Genomic Encyclopedia of Type Strains, Phase IV (KMG-IV): sequencing the most valuable type-strain genomes for metagenomic binning, comparative biology and taxonomic classification.</title>
        <authorList>
            <person name="Goeker M."/>
        </authorList>
    </citation>
    <scope>NUCLEOTIDE SEQUENCE [LARGE SCALE GENOMIC DNA]</scope>
    <source>
        <strain evidence="3 4">DSM 13481</strain>
    </source>
</reference>
<dbReference type="CDD" id="cd07187">
    <property type="entry name" value="YvcK_like"/>
    <property type="match status" value="1"/>
</dbReference>
<dbReference type="NCBIfam" id="TIGR01826">
    <property type="entry name" value="CofD_related"/>
    <property type="match status" value="1"/>
</dbReference>
<dbReference type="PANTHER" id="PTHR30135">
    <property type="entry name" value="UNCHARACTERIZED PROTEIN YVCK-RELATED"/>
    <property type="match status" value="1"/>
</dbReference>
<evidence type="ECO:0000256" key="1">
    <source>
        <dbReference type="ARBA" id="ARBA00022490"/>
    </source>
</evidence>
<accession>A0A841GIU7</accession>
<organism evidence="3 4">
    <name type="scientific">Thermosipho japonicus</name>
    <dbReference type="NCBI Taxonomy" id="90323"/>
    <lineage>
        <taxon>Bacteria</taxon>
        <taxon>Thermotogati</taxon>
        <taxon>Thermotogota</taxon>
        <taxon>Thermotogae</taxon>
        <taxon>Thermotogales</taxon>
        <taxon>Fervidobacteriaceae</taxon>
        <taxon>Thermosipho</taxon>
    </lineage>
</organism>
<dbReference type="PANTHER" id="PTHR30135:SF3">
    <property type="entry name" value="GLUCONEOGENESIS FACTOR-RELATED"/>
    <property type="match status" value="1"/>
</dbReference>
<dbReference type="HAMAP" id="MF_00973">
    <property type="entry name" value="Gluconeogen_factor"/>
    <property type="match status" value="1"/>
</dbReference>
<dbReference type="AlphaFoldDB" id="A0A841GIU7"/>
<evidence type="ECO:0000313" key="3">
    <source>
        <dbReference type="EMBL" id="MBB6061935.1"/>
    </source>
</evidence>
<comment type="similarity">
    <text evidence="2">Belongs to the gluconeogenesis factor family.</text>
</comment>
<comment type="function">
    <text evidence="2">Required for morphogenesis under gluconeogenic growth conditions.</text>
</comment>
<comment type="caution">
    <text evidence="3">The sequence shown here is derived from an EMBL/GenBank/DDBJ whole genome shotgun (WGS) entry which is preliminary data.</text>
</comment>
<comment type="subcellular location">
    <subcellularLocation>
        <location evidence="2">Cytoplasm</location>
    </subcellularLocation>
</comment>
<dbReference type="EMBL" id="JACHEX010000001">
    <property type="protein sequence ID" value="MBB6061935.1"/>
    <property type="molecule type" value="Genomic_DNA"/>
</dbReference>
<sequence length="312" mass="34662">MNLTVVGGGTGVSTLLRGLKYFNNIDLKAVIAVTDEGGSSGVLRKEYNVLPPGDVRNNLVALAKDEEILGKLFSYRFKDGFLAGHSVGNIILTALTKILGSFTKAIEYASEVLAINGKVIPISEDLIRLVAEYEDGTKAFGESEIMKITKKRIKKVYLDRDAKINLDAQKSLVNADYIILGPGSIYTSIITNFLVDGFKEAVNYSNAKIIYISNLMTQPSESYNFALFDHVSVIERYLEKKVDMIIASSSNIPEYILERYENEGSAPVKIDIENDERLILDDLLEVKIDSDGKEKIRHNSMKLASLIIRLLR</sequence>
<dbReference type="Pfam" id="PF01933">
    <property type="entry name" value="CofD"/>
    <property type="match status" value="1"/>
</dbReference>
<proteinExistence type="inferred from homology"/>